<feature type="chain" id="PRO_5022763695" evidence="7">
    <location>
        <begin position="24"/>
        <end position="535"/>
    </location>
</feature>
<feature type="region of interest" description="Disordered" evidence="5">
    <location>
        <begin position="383"/>
        <end position="434"/>
    </location>
</feature>
<keyword evidence="3 6" id="KW-1133">Transmembrane helix</keyword>
<evidence type="ECO:0000256" key="1">
    <source>
        <dbReference type="ARBA" id="ARBA00004141"/>
    </source>
</evidence>
<feature type="transmembrane region" description="Helical" evidence="6">
    <location>
        <begin position="82"/>
        <end position="100"/>
    </location>
</feature>
<dbReference type="GO" id="GO:0016020">
    <property type="term" value="C:membrane"/>
    <property type="evidence" value="ECO:0007669"/>
    <property type="project" value="UniProtKB-SubCell"/>
</dbReference>
<name>A0A5C7SJ88_THASP</name>
<evidence type="ECO:0000256" key="6">
    <source>
        <dbReference type="SAM" id="Phobius"/>
    </source>
</evidence>
<sequence>MKALHKAVLIGAVYALYSTTASAQLTNQGMLDQVVMGFATRATAWQTVVMDAAMYLFWTLGTISLVITFGFMALRKADIGDFFAEFIRFTLFFGFFLWLLRNGPNFANSIIQSLSRIGEQASGVSSITPSGIVDVGFMIWKQAISNLSVWSPIDSFVGVALSAGILILLAIIAVNILLLLVSAWLLAYAGIFFLGFGGSRWTSDMAINYYKTVLGVAVQIMTMVLLIGIGSDLLSTFYAKMNKGTLNFEELGVMLVFCLALMLLVNRVPSLVAGIITGASVSHSGIGNFGAGAAVGAAGMAAAAAATGGAMLAASAANAGGGAQALMAAFAKASENVQSGSDVLSSMWGGRSGGDGDRREESTWNTPFAQAAGFASSVGDSGANAVWQGGSSGSAHKGQFDRGPDKSGTARDSTRSGSARNAETSQQRSSGGLMSTVGKAGLITADAAANLAKATAQVAKDAITSTRDAATDRIADTTGGRIAATINAGSAPEGSGVTDESVPMFEGNRLAGADPSDVDAATEIAAFVNREARFG</sequence>
<keyword evidence="4 6" id="KW-0472">Membrane</keyword>
<evidence type="ECO:0000256" key="3">
    <source>
        <dbReference type="ARBA" id="ARBA00022989"/>
    </source>
</evidence>
<dbReference type="RefSeq" id="WP_276659366.1">
    <property type="nucleotide sequence ID" value="NZ_SSFD01000211.1"/>
</dbReference>
<dbReference type="EMBL" id="SSFD01000211">
    <property type="protein sequence ID" value="TXH83459.1"/>
    <property type="molecule type" value="Genomic_DNA"/>
</dbReference>
<accession>A0A5C7SJ88</accession>
<evidence type="ECO:0000256" key="5">
    <source>
        <dbReference type="SAM" id="MobiDB-lite"/>
    </source>
</evidence>
<keyword evidence="2 6" id="KW-0812">Transmembrane</keyword>
<evidence type="ECO:0000256" key="4">
    <source>
        <dbReference type="ARBA" id="ARBA00023136"/>
    </source>
</evidence>
<reference evidence="8 9" key="1">
    <citation type="submission" date="2018-09" db="EMBL/GenBank/DDBJ databases">
        <title>Metagenome Assembled Genomes from an Advanced Water Purification Facility.</title>
        <authorList>
            <person name="Stamps B.W."/>
            <person name="Spear J.R."/>
        </authorList>
    </citation>
    <scope>NUCLEOTIDE SEQUENCE [LARGE SCALE GENOMIC DNA]</scope>
    <source>
        <strain evidence="8">Bin_27_1</strain>
    </source>
</reference>
<dbReference type="NCBIfam" id="TIGR02783">
    <property type="entry name" value="TrbL_P"/>
    <property type="match status" value="1"/>
</dbReference>
<protein>
    <submittedName>
        <fullName evidence="8">P-type conjugative transfer protein TrbL</fullName>
    </submittedName>
</protein>
<feature type="region of interest" description="Disordered" evidence="5">
    <location>
        <begin position="486"/>
        <end position="515"/>
    </location>
</feature>
<dbReference type="Pfam" id="PF04610">
    <property type="entry name" value="TrbL"/>
    <property type="match status" value="1"/>
</dbReference>
<comment type="caution">
    <text evidence="8">The sequence shown here is derived from an EMBL/GenBank/DDBJ whole genome shotgun (WGS) entry which is preliminary data.</text>
</comment>
<evidence type="ECO:0000313" key="8">
    <source>
        <dbReference type="EMBL" id="TXH83459.1"/>
    </source>
</evidence>
<dbReference type="AlphaFoldDB" id="A0A5C7SJ88"/>
<dbReference type="GO" id="GO:0030255">
    <property type="term" value="P:protein secretion by the type IV secretion system"/>
    <property type="evidence" value="ECO:0007669"/>
    <property type="project" value="InterPro"/>
</dbReference>
<feature type="transmembrane region" description="Helical" evidence="6">
    <location>
        <begin position="216"/>
        <end position="239"/>
    </location>
</feature>
<evidence type="ECO:0000256" key="2">
    <source>
        <dbReference type="ARBA" id="ARBA00022692"/>
    </source>
</evidence>
<keyword evidence="7" id="KW-0732">Signal</keyword>
<dbReference type="InterPro" id="IPR014150">
    <property type="entry name" value="Conjugal_tfr_TrbL"/>
</dbReference>
<evidence type="ECO:0000256" key="7">
    <source>
        <dbReference type="SAM" id="SignalP"/>
    </source>
</evidence>
<comment type="subcellular location">
    <subcellularLocation>
        <location evidence="1">Membrane</location>
        <topology evidence="1">Multi-pass membrane protein</topology>
    </subcellularLocation>
</comment>
<dbReference type="Proteomes" id="UP000321192">
    <property type="component" value="Unassembled WGS sequence"/>
</dbReference>
<proteinExistence type="predicted"/>
<feature type="signal peptide" evidence="7">
    <location>
        <begin position="1"/>
        <end position="23"/>
    </location>
</feature>
<organism evidence="8 9">
    <name type="scientific">Thauera aminoaromatica</name>
    <dbReference type="NCBI Taxonomy" id="164330"/>
    <lineage>
        <taxon>Bacteria</taxon>
        <taxon>Pseudomonadati</taxon>
        <taxon>Pseudomonadota</taxon>
        <taxon>Betaproteobacteria</taxon>
        <taxon>Rhodocyclales</taxon>
        <taxon>Zoogloeaceae</taxon>
        <taxon>Thauera</taxon>
    </lineage>
</organism>
<feature type="transmembrane region" description="Helical" evidence="6">
    <location>
        <begin position="149"/>
        <end position="169"/>
    </location>
</feature>
<feature type="transmembrane region" description="Helical" evidence="6">
    <location>
        <begin position="176"/>
        <end position="196"/>
    </location>
</feature>
<feature type="compositionally biased region" description="Polar residues" evidence="5">
    <location>
        <begin position="415"/>
        <end position="433"/>
    </location>
</feature>
<dbReference type="InterPro" id="IPR007688">
    <property type="entry name" value="Conjugal_tfr_TrbL/VirB6"/>
</dbReference>
<gene>
    <name evidence="8" type="primary">trbL</name>
    <name evidence="8" type="ORF">E6Q80_13550</name>
</gene>
<feature type="transmembrane region" description="Helical" evidence="6">
    <location>
        <begin position="55"/>
        <end position="75"/>
    </location>
</feature>
<feature type="transmembrane region" description="Helical" evidence="6">
    <location>
        <begin position="251"/>
        <end position="276"/>
    </location>
</feature>
<evidence type="ECO:0000313" key="9">
    <source>
        <dbReference type="Proteomes" id="UP000321192"/>
    </source>
</evidence>
<feature type="region of interest" description="Disordered" evidence="5">
    <location>
        <begin position="341"/>
        <end position="362"/>
    </location>
</feature>
<feature type="compositionally biased region" description="Basic and acidic residues" evidence="5">
    <location>
        <begin position="398"/>
        <end position="414"/>
    </location>
</feature>